<sequence length="160" mass="18290">MKQVILIIGGNRGDRKALISEAKSMLEQSLGKVKVASSIYETQAWGEQSEGDYLNQVLSFDTSLEADQVLDIALGIEDKLGREREIKWGNRTMDIDILYYADEIIEKAQLKVPHPYLSKRRFVLVPLVEVIPDFVHPQFHVTNRELLEKCGDDSKVLRFE</sequence>
<evidence type="ECO:0000256" key="4">
    <source>
        <dbReference type="ARBA" id="ARBA00016218"/>
    </source>
</evidence>
<evidence type="ECO:0000256" key="7">
    <source>
        <dbReference type="ARBA" id="ARBA00022777"/>
    </source>
</evidence>
<evidence type="ECO:0000256" key="3">
    <source>
        <dbReference type="ARBA" id="ARBA00013253"/>
    </source>
</evidence>
<evidence type="ECO:0000256" key="1">
    <source>
        <dbReference type="ARBA" id="ARBA00005051"/>
    </source>
</evidence>
<dbReference type="InterPro" id="IPR035907">
    <property type="entry name" value="Hppk_sf"/>
</dbReference>
<dbReference type="EC" id="2.7.6.3" evidence="3"/>
<evidence type="ECO:0000256" key="11">
    <source>
        <dbReference type="ARBA" id="ARBA00029766"/>
    </source>
</evidence>
<dbReference type="InterPro" id="IPR000550">
    <property type="entry name" value="Hppk"/>
</dbReference>
<organism evidence="14 15">
    <name type="scientific">Belliella marina</name>
    <dbReference type="NCBI Taxonomy" id="1644146"/>
    <lineage>
        <taxon>Bacteria</taxon>
        <taxon>Pseudomonadati</taxon>
        <taxon>Bacteroidota</taxon>
        <taxon>Cytophagia</taxon>
        <taxon>Cytophagales</taxon>
        <taxon>Cyclobacteriaceae</taxon>
        <taxon>Belliella</taxon>
    </lineage>
</organism>
<dbReference type="EMBL" id="JBHUHR010000001">
    <property type="protein sequence ID" value="MFD2033354.1"/>
    <property type="molecule type" value="Genomic_DNA"/>
</dbReference>
<keyword evidence="5 14" id="KW-0808">Transferase</keyword>
<name>A0ABW4VFB2_9BACT</name>
<keyword evidence="8" id="KW-0067">ATP-binding</keyword>
<dbReference type="CDD" id="cd00483">
    <property type="entry name" value="HPPK"/>
    <property type="match status" value="1"/>
</dbReference>
<gene>
    <name evidence="14" type="primary">folK</name>
    <name evidence="14" type="ORF">ACFSKL_01055</name>
</gene>
<dbReference type="Gene3D" id="3.30.70.560">
    <property type="entry name" value="7,8-Dihydro-6-hydroxymethylpterin-pyrophosphokinase HPPK"/>
    <property type="match status" value="1"/>
</dbReference>
<evidence type="ECO:0000256" key="5">
    <source>
        <dbReference type="ARBA" id="ARBA00022679"/>
    </source>
</evidence>
<keyword evidence="15" id="KW-1185">Reference proteome</keyword>
<dbReference type="Proteomes" id="UP001597361">
    <property type="component" value="Unassembled WGS sequence"/>
</dbReference>
<comment type="similarity">
    <text evidence="2">Belongs to the HPPK family.</text>
</comment>
<evidence type="ECO:0000256" key="2">
    <source>
        <dbReference type="ARBA" id="ARBA00005810"/>
    </source>
</evidence>
<dbReference type="PANTHER" id="PTHR43071:SF1">
    <property type="entry name" value="2-AMINO-4-HYDROXY-6-HYDROXYMETHYLDIHYDROPTERIDINE PYROPHOSPHOKINASE"/>
    <property type="match status" value="1"/>
</dbReference>
<evidence type="ECO:0000256" key="9">
    <source>
        <dbReference type="ARBA" id="ARBA00022909"/>
    </source>
</evidence>
<reference evidence="15" key="1">
    <citation type="journal article" date="2019" name="Int. J. Syst. Evol. Microbiol.">
        <title>The Global Catalogue of Microorganisms (GCM) 10K type strain sequencing project: providing services to taxonomists for standard genome sequencing and annotation.</title>
        <authorList>
            <consortium name="The Broad Institute Genomics Platform"/>
            <consortium name="The Broad Institute Genome Sequencing Center for Infectious Disease"/>
            <person name="Wu L."/>
            <person name="Ma J."/>
        </authorList>
    </citation>
    <scope>NUCLEOTIDE SEQUENCE [LARGE SCALE GENOMIC DNA]</scope>
    <source>
        <strain evidence="15">CGMCC 1.15180</strain>
    </source>
</reference>
<comment type="pathway">
    <text evidence="1">Cofactor biosynthesis; tetrahydrofolate biosynthesis; 2-amino-4-hydroxy-6-hydroxymethyl-7,8-dihydropteridine diphosphate from 7,8-dihydroneopterin triphosphate: step 4/4.</text>
</comment>
<dbReference type="GO" id="GO:0003848">
    <property type="term" value="F:2-amino-4-hydroxy-6-hydroxymethyldihydropteridine diphosphokinase activity"/>
    <property type="evidence" value="ECO:0007669"/>
    <property type="project" value="UniProtKB-EC"/>
</dbReference>
<dbReference type="PANTHER" id="PTHR43071">
    <property type="entry name" value="2-AMINO-4-HYDROXY-6-HYDROXYMETHYLDIHYDROPTERIDINE PYROPHOSPHOKINASE"/>
    <property type="match status" value="1"/>
</dbReference>
<keyword evidence="6" id="KW-0547">Nucleotide-binding</keyword>
<proteinExistence type="inferred from homology"/>
<dbReference type="SUPFAM" id="SSF55083">
    <property type="entry name" value="6-hydroxymethyl-7,8-dihydropterin pyrophosphokinase, HPPK"/>
    <property type="match status" value="1"/>
</dbReference>
<comment type="function">
    <text evidence="10">Catalyzes the transfer of pyrophosphate from adenosine triphosphate (ATP) to 6-hydroxymethyl-7,8-dihydropterin, an enzymatic step in folate biosynthesis pathway.</text>
</comment>
<evidence type="ECO:0000259" key="13">
    <source>
        <dbReference type="Pfam" id="PF01288"/>
    </source>
</evidence>
<evidence type="ECO:0000313" key="15">
    <source>
        <dbReference type="Proteomes" id="UP001597361"/>
    </source>
</evidence>
<accession>A0ABW4VFB2</accession>
<protein>
    <recommendedName>
        <fullName evidence="4">2-amino-4-hydroxy-6-hydroxymethyldihydropteridine pyrophosphokinase</fullName>
        <ecNumber evidence="3">2.7.6.3</ecNumber>
    </recommendedName>
    <alternativeName>
        <fullName evidence="11">6-hydroxymethyl-7,8-dihydropterin pyrophosphokinase</fullName>
    </alternativeName>
    <alternativeName>
        <fullName evidence="12">7,8-dihydro-6-hydroxymethylpterin-pyrophosphokinase</fullName>
    </alternativeName>
</protein>
<keyword evidence="7" id="KW-0418">Kinase</keyword>
<dbReference type="NCBIfam" id="TIGR01498">
    <property type="entry name" value="folK"/>
    <property type="match status" value="1"/>
</dbReference>
<evidence type="ECO:0000313" key="14">
    <source>
        <dbReference type="EMBL" id="MFD2033354.1"/>
    </source>
</evidence>
<feature type="domain" description="7,8-dihydro-6-hydroxymethylpterin-pyrophosphokinase" evidence="13">
    <location>
        <begin position="6"/>
        <end position="132"/>
    </location>
</feature>
<dbReference type="Pfam" id="PF01288">
    <property type="entry name" value="HPPK"/>
    <property type="match status" value="1"/>
</dbReference>
<evidence type="ECO:0000256" key="10">
    <source>
        <dbReference type="ARBA" id="ARBA00029409"/>
    </source>
</evidence>
<evidence type="ECO:0000256" key="6">
    <source>
        <dbReference type="ARBA" id="ARBA00022741"/>
    </source>
</evidence>
<evidence type="ECO:0000256" key="12">
    <source>
        <dbReference type="ARBA" id="ARBA00033413"/>
    </source>
</evidence>
<keyword evidence="9" id="KW-0289">Folate biosynthesis</keyword>
<dbReference type="RefSeq" id="WP_376882571.1">
    <property type="nucleotide sequence ID" value="NZ_JBHUHR010000001.1"/>
</dbReference>
<evidence type="ECO:0000256" key="8">
    <source>
        <dbReference type="ARBA" id="ARBA00022840"/>
    </source>
</evidence>
<comment type="caution">
    <text evidence="14">The sequence shown here is derived from an EMBL/GenBank/DDBJ whole genome shotgun (WGS) entry which is preliminary data.</text>
</comment>